<sequence>MVRVSCFTKDPEPPLILIKTLVFAVAAGCVASDVVFFMRSTPENYGLLIWRIPLESAVCLTYLLSLVNQGWHRFRHKYQTIGGKRRLLWMTPVVIALAIVVAADMIGEMNRVQRWRDHNLSTRSMADEAVLQGDPNSGGSRNSSLTTTATATTTSTAPLPTTTTETIATTSSTSSSSSAAPFNQSAWTQFWTCSLTNAFYESSSTATKMQHGPESDIGGWNGYCVARNFGWGGGLVLAIVFAADVAYTYAKRHQLQAKNEMAMKRELDEREARLAAAAGGGGGGGEGGDDVSTRKSCEVHALGNVPSMHSRTTDNLIV</sequence>
<dbReference type="AlphaFoldDB" id="A0A9P6PT57"/>
<gene>
    <name evidence="3" type="ORF">DFQ27_008078</name>
</gene>
<feature type="transmembrane region" description="Helical" evidence="2">
    <location>
        <begin position="47"/>
        <end position="67"/>
    </location>
</feature>
<keyword evidence="4" id="KW-1185">Reference proteome</keyword>
<name>A0A9P6PT57_9FUNG</name>
<evidence type="ECO:0000313" key="4">
    <source>
        <dbReference type="Proteomes" id="UP000807716"/>
    </source>
</evidence>
<keyword evidence="2" id="KW-1133">Transmembrane helix</keyword>
<protein>
    <submittedName>
        <fullName evidence="3">Uncharacterized protein</fullName>
    </submittedName>
</protein>
<feature type="region of interest" description="Disordered" evidence="1">
    <location>
        <begin position="130"/>
        <end position="180"/>
    </location>
</feature>
<evidence type="ECO:0000313" key="3">
    <source>
        <dbReference type="EMBL" id="KAG0252440.1"/>
    </source>
</evidence>
<keyword evidence="2" id="KW-0812">Transmembrane</keyword>
<evidence type="ECO:0000256" key="1">
    <source>
        <dbReference type="SAM" id="MobiDB-lite"/>
    </source>
</evidence>
<organism evidence="3 4">
    <name type="scientific">Actinomortierella ambigua</name>
    <dbReference type="NCBI Taxonomy" id="1343610"/>
    <lineage>
        <taxon>Eukaryota</taxon>
        <taxon>Fungi</taxon>
        <taxon>Fungi incertae sedis</taxon>
        <taxon>Mucoromycota</taxon>
        <taxon>Mortierellomycotina</taxon>
        <taxon>Mortierellomycetes</taxon>
        <taxon>Mortierellales</taxon>
        <taxon>Mortierellaceae</taxon>
        <taxon>Actinomortierella</taxon>
    </lineage>
</organism>
<proteinExistence type="predicted"/>
<keyword evidence="2" id="KW-0472">Membrane</keyword>
<accession>A0A9P6PT57</accession>
<evidence type="ECO:0000256" key="2">
    <source>
        <dbReference type="SAM" id="Phobius"/>
    </source>
</evidence>
<dbReference type="Proteomes" id="UP000807716">
    <property type="component" value="Unassembled WGS sequence"/>
</dbReference>
<feature type="compositionally biased region" description="Low complexity" evidence="1">
    <location>
        <begin position="143"/>
        <end position="180"/>
    </location>
</feature>
<comment type="caution">
    <text evidence="3">The sequence shown here is derived from an EMBL/GenBank/DDBJ whole genome shotgun (WGS) entry which is preliminary data.</text>
</comment>
<dbReference type="EMBL" id="JAAAJB010000663">
    <property type="protein sequence ID" value="KAG0252440.1"/>
    <property type="molecule type" value="Genomic_DNA"/>
</dbReference>
<feature type="transmembrane region" description="Helical" evidence="2">
    <location>
        <begin position="87"/>
        <end position="106"/>
    </location>
</feature>
<dbReference type="OrthoDB" id="2428353at2759"/>
<reference evidence="3" key="1">
    <citation type="journal article" date="2020" name="Fungal Divers.">
        <title>Resolving the Mortierellaceae phylogeny through synthesis of multi-gene phylogenetics and phylogenomics.</title>
        <authorList>
            <person name="Vandepol N."/>
            <person name="Liber J."/>
            <person name="Desiro A."/>
            <person name="Na H."/>
            <person name="Kennedy M."/>
            <person name="Barry K."/>
            <person name="Grigoriev I.V."/>
            <person name="Miller A.N."/>
            <person name="O'Donnell K."/>
            <person name="Stajich J.E."/>
            <person name="Bonito G."/>
        </authorList>
    </citation>
    <scope>NUCLEOTIDE SEQUENCE</scope>
    <source>
        <strain evidence="3">BC1065</strain>
    </source>
</reference>